<feature type="transmembrane region" description="Helical" evidence="7">
    <location>
        <begin position="42"/>
        <end position="61"/>
    </location>
</feature>
<dbReference type="PANTHER" id="PTHR30250:SF11">
    <property type="entry name" value="O-ANTIGEN TRANSPORTER-RELATED"/>
    <property type="match status" value="1"/>
</dbReference>
<feature type="transmembrane region" description="Helical" evidence="7">
    <location>
        <begin position="313"/>
        <end position="336"/>
    </location>
</feature>
<dbReference type="AlphaFoldDB" id="A0A4Q8AJI4"/>
<feature type="region of interest" description="Disordered" evidence="6">
    <location>
        <begin position="505"/>
        <end position="530"/>
    </location>
</feature>
<accession>A0A4Q8AJI4</accession>
<reference evidence="8 9" key="1">
    <citation type="submission" date="2019-02" db="EMBL/GenBank/DDBJ databases">
        <title>Sequencing the genomes of 1000 actinobacteria strains.</title>
        <authorList>
            <person name="Klenk H.-P."/>
        </authorList>
    </citation>
    <scope>NUCLEOTIDE SEQUENCE [LARGE SCALE GENOMIC DNA]</scope>
    <source>
        <strain evidence="8 9">DSM 18319</strain>
    </source>
</reference>
<feature type="transmembrane region" description="Helical" evidence="7">
    <location>
        <begin position="342"/>
        <end position="368"/>
    </location>
</feature>
<evidence type="ECO:0000256" key="4">
    <source>
        <dbReference type="ARBA" id="ARBA00022989"/>
    </source>
</evidence>
<proteinExistence type="predicted"/>
<organism evidence="8 9">
    <name type="scientific">Microterricola gilva</name>
    <dbReference type="NCBI Taxonomy" id="393267"/>
    <lineage>
        <taxon>Bacteria</taxon>
        <taxon>Bacillati</taxon>
        <taxon>Actinomycetota</taxon>
        <taxon>Actinomycetes</taxon>
        <taxon>Micrococcales</taxon>
        <taxon>Microbacteriaceae</taxon>
        <taxon>Microterricola</taxon>
    </lineage>
</organism>
<dbReference type="RefSeq" id="WP_130504577.1">
    <property type="nucleotide sequence ID" value="NZ_SHLC01000001.1"/>
</dbReference>
<feature type="transmembrane region" description="Helical" evidence="7">
    <location>
        <begin position="435"/>
        <end position="457"/>
    </location>
</feature>
<name>A0A4Q8AJI4_9MICO</name>
<dbReference type="PANTHER" id="PTHR30250">
    <property type="entry name" value="PST FAMILY PREDICTED COLANIC ACID TRANSPORTER"/>
    <property type="match status" value="1"/>
</dbReference>
<comment type="caution">
    <text evidence="8">The sequence shown here is derived from an EMBL/GenBank/DDBJ whole genome shotgun (WGS) entry which is preliminary data.</text>
</comment>
<feature type="transmembrane region" description="Helical" evidence="7">
    <location>
        <begin position="463"/>
        <end position="482"/>
    </location>
</feature>
<protein>
    <submittedName>
        <fullName evidence="8">O-antigen/teichoic acid export membrane protein</fullName>
    </submittedName>
</protein>
<dbReference type="Proteomes" id="UP000291483">
    <property type="component" value="Unassembled WGS sequence"/>
</dbReference>
<comment type="subcellular location">
    <subcellularLocation>
        <location evidence="1">Cell membrane</location>
        <topology evidence="1">Multi-pass membrane protein</topology>
    </subcellularLocation>
</comment>
<feature type="transmembrane region" description="Helical" evidence="7">
    <location>
        <begin position="82"/>
        <end position="106"/>
    </location>
</feature>
<dbReference type="OrthoDB" id="3294889at2"/>
<dbReference type="Pfam" id="PF01943">
    <property type="entry name" value="Polysacc_synt"/>
    <property type="match status" value="1"/>
</dbReference>
<sequence length="530" mass="56178">MRPERLARSGSYSLIGSSFAALAALVLAVLVGNGLGAHGTGVFFQAIGFFTIVSQILRLGTNSSIVRTISEQHAFARTGESWRTVVIAVVPVAALSVFVAIGIYLTAGPLAAWLSGAGETSELERLLLDIAPYVVPSALLAVLLTATRMMRGIVAFTLLQNILLPLSRVLLVAMAIMLAADALGAVRAWMAVLPLWLIVTIAVLARPFITDWRARKAASEPAGVAARRFWAFSGTRAVGGALETTLEWSDVLIVAALASPSAAGVYAIATRAVRAGQVVDQAMRLAVSPAISRLLARGDLLGARTLHTKVARAMILTSWPFYLTLATMGPAVLAIFGPEFVAGSIVLTILAGAMMIATSAGMLQSVLLQGGKSSWQMYNKAFALVLSVGLNLLLVPVLGILGAALTWTACVIIDTAIASWQVHRRMRMLLEPRKLLLAMTIPLAVFGVGGVLVRLVFGATFPALIGGLLVFGMIYLVLLWFLRGRLGIVALWREIPIMRRYAEQAPDPLPGTLDGTGRADESTSPAGRQR</sequence>
<feature type="transmembrane region" description="Helical" evidence="7">
    <location>
        <begin position="12"/>
        <end position="36"/>
    </location>
</feature>
<evidence type="ECO:0000256" key="3">
    <source>
        <dbReference type="ARBA" id="ARBA00022692"/>
    </source>
</evidence>
<feature type="transmembrane region" description="Helical" evidence="7">
    <location>
        <begin position="126"/>
        <end position="146"/>
    </location>
</feature>
<evidence type="ECO:0000256" key="6">
    <source>
        <dbReference type="SAM" id="MobiDB-lite"/>
    </source>
</evidence>
<keyword evidence="2" id="KW-1003">Cell membrane</keyword>
<evidence type="ECO:0000256" key="2">
    <source>
        <dbReference type="ARBA" id="ARBA00022475"/>
    </source>
</evidence>
<dbReference type="InterPro" id="IPR002797">
    <property type="entry name" value="Polysacc_synth"/>
</dbReference>
<keyword evidence="5 7" id="KW-0472">Membrane</keyword>
<evidence type="ECO:0000256" key="7">
    <source>
        <dbReference type="SAM" id="Phobius"/>
    </source>
</evidence>
<evidence type="ECO:0000313" key="8">
    <source>
        <dbReference type="EMBL" id="RZU63985.1"/>
    </source>
</evidence>
<dbReference type="EMBL" id="SHLC01000001">
    <property type="protein sequence ID" value="RZU63985.1"/>
    <property type="molecule type" value="Genomic_DNA"/>
</dbReference>
<feature type="transmembrane region" description="Helical" evidence="7">
    <location>
        <begin position="186"/>
        <end position="205"/>
    </location>
</feature>
<evidence type="ECO:0000313" key="9">
    <source>
        <dbReference type="Proteomes" id="UP000291483"/>
    </source>
</evidence>
<evidence type="ECO:0000256" key="5">
    <source>
        <dbReference type="ARBA" id="ARBA00023136"/>
    </source>
</evidence>
<keyword evidence="9" id="KW-1185">Reference proteome</keyword>
<evidence type="ECO:0000256" key="1">
    <source>
        <dbReference type="ARBA" id="ARBA00004651"/>
    </source>
</evidence>
<gene>
    <name evidence="8" type="ORF">EV379_0274</name>
</gene>
<dbReference type="GO" id="GO:0005886">
    <property type="term" value="C:plasma membrane"/>
    <property type="evidence" value="ECO:0007669"/>
    <property type="project" value="UniProtKB-SubCell"/>
</dbReference>
<feature type="transmembrane region" description="Helical" evidence="7">
    <location>
        <begin position="158"/>
        <end position="180"/>
    </location>
</feature>
<keyword evidence="3 7" id="KW-0812">Transmembrane</keyword>
<dbReference type="InterPro" id="IPR050833">
    <property type="entry name" value="Poly_Biosynth_Transport"/>
</dbReference>
<feature type="transmembrane region" description="Helical" evidence="7">
    <location>
        <begin position="404"/>
        <end position="423"/>
    </location>
</feature>
<feature type="transmembrane region" description="Helical" evidence="7">
    <location>
        <begin position="380"/>
        <end position="398"/>
    </location>
</feature>
<keyword evidence="4 7" id="KW-1133">Transmembrane helix</keyword>